<proteinExistence type="predicted"/>
<dbReference type="RefSeq" id="WP_120688649.1">
    <property type="nucleotide sequence ID" value="NZ_RAZT01000004.1"/>
</dbReference>
<dbReference type="Proteomes" id="UP000275865">
    <property type="component" value="Unassembled WGS sequence"/>
</dbReference>
<evidence type="ECO:0000313" key="4">
    <source>
        <dbReference type="Proteomes" id="UP000275865"/>
    </source>
</evidence>
<dbReference type="AlphaFoldDB" id="A0A3A9YKE6"/>
<dbReference type="InterPro" id="IPR000182">
    <property type="entry name" value="GNAT_dom"/>
</dbReference>
<dbReference type="GO" id="GO:0016747">
    <property type="term" value="F:acyltransferase activity, transferring groups other than amino-acyl groups"/>
    <property type="evidence" value="ECO:0007669"/>
    <property type="project" value="InterPro"/>
</dbReference>
<feature type="region of interest" description="Disordered" evidence="1">
    <location>
        <begin position="168"/>
        <end position="187"/>
    </location>
</feature>
<feature type="domain" description="N-acetyltransferase" evidence="2">
    <location>
        <begin position="9"/>
        <end position="178"/>
    </location>
</feature>
<evidence type="ECO:0000259" key="2">
    <source>
        <dbReference type="PROSITE" id="PS51186"/>
    </source>
</evidence>
<feature type="compositionally biased region" description="Basic and acidic residues" evidence="1">
    <location>
        <begin position="175"/>
        <end position="187"/>
    </location>
</feature>
<gene>
    <name evidence="3" type="ORF">D7044_10095</name>
</gene>
<dbReference type="EMBL" id="RAZT01000004">
    <property type="protein sequence ID" value="RKN34027.1"/>
    <property type="molecule type" value="Genomic_DNA"/>
</dbReference>
<dbReference type="Gene3D" id="3.40.630.30">
    <property type="match status" value="1"/>
</dbReference>
<dbReference type="PROSITE" id="PS51186">
    <property type="entry name" value="GNAT"/>
    <property type="match status" value="1"/>
</dbReference>
<dbReference type="PANTHER" id="PTHR43792">
    <property type="entry name" value="GNAT FAMILY, PUTATIVE (AFU_ORTHOLOGUE AFUA_3G00765)-RELATED-RELATED"/>
    <property type="match status" value="1"/>
</dbReference>
<accession>A0A3A9YKE6</accession>
<sequence length="187" mass="21083">MITLGTERLTLRGLREDDLDAIASLNADPEVMRYIRDGSVRDRDQSAEALRKMIRDWETQGFGLFAVELREGGAWAGWVGLAVPEFLPEVLPTVEIGWRLDRRFWGHGYATEAATAVLRFGFNVCDLDRIVSIRHVENTRSKRVMEKLGLPCEFHTAVPGDERPVAVHATTREQYQADHGSRPPDPA</sequence>
<protein>
    <submittedName>
        <fullName evidence="3">N-acetyltransferase</fullName>
    </submittedName>
</protein>
<keyword evidence="3" id="KW-0808">Transferase</keyword>
<dbReference type="InterPro" id="IPR051531">
    <property type="entry name" value="N-acetyltransferase"/>
</dbReference>
<dbReference type="Pfam" id="PF13302">
    <property type="entry name" value="Acetyltransf_3"/>
    <property type="match status" value="1"/>
</dbReference>
<organism evidence="3 4">
    <name type="scientific">Micromonospora musae</name>
    <dbReference type="NCBI Taxonomy" id="1894970"/>
    <lineage>
        <taxon>Bacteria</taxon>
        <taxon>Bacillati</taxon>
        <taxon>Actinomycetota</taxon>
        <taxon>Actinomycetes</taxon>
        <taxon>Micromonosporales</taxon>
        <taxon>Micromonosporaceae</taxon>
        <taxon>Micromonospora</taxon>
    </lineage>
</organism>
<reference evidence="3 4" key="1">
    <citation type="submission" date="2018-09" db="EMBL/GenBank/DDBJ databases">
        <title>Micromonospora sp. nov. MS1-9, isolated from a root of Musa sp.</title>
        <authorList>
            <person name="Kuncharoen N."/>
            <person name="Kudo T."/>
            <person name="Ohkuma M."/>
            <person name="Yuki M."/>
            <person name="Tanasupawat S."/>
        </authorList>
    </citation>
    <scope>NUCLEOTIDE SEQUENCE [LARGE SCALE GENOMIC DNA]</scope>
    <source>
        <strain evidence="3 4">MS1-9</strain>
    </source>
</reference>
<name>A0A3A9YKE6_9ACTN</name>
<comment type="caution">
    <text evidence="3">The sequence shown here is derived from an EMBL/GenBank/DDBJ whole genome shotgun (WGS) entry which is preliminary data.</text>
</comment>
<dbReference type="InterPro" id="IPR016181">
    <property type="entry name" value="Acyl_CoA_acyltransferase"/>
</dbReference>
<dbReference type="PANTHER" id="PTHR43792:SF1">
    <property type="entry name" value="N-ACETYLTRANSFERASE DOMAIN-CONTAINING PROTEIN"/>
    <property type="match status" value="1"/>
</dbReference>
<dbReference type="SUPFAM" id="SSF55729">
    <property type="entry name" value="Acyl-CoA N-acyltransferases (Nat)"/>
    <property type="match status" value="1"/>
</dbReference>
<evidence type="ECO:0000313" key="3">
    <source>
        <dbReference type="EMBL" id="RKN34027.1"/>
    </source>
</evidence>
<evidence type="ECO:0000256" key="1">
    <source>
        <dbReference type="SAM" id="MobiDB-lite"/>
    </source>
</evidence>